<feature type="transmembrane region" description="Helical" evidence="1">
    <location>
        <begin position="25"/>
        <end position="43"/>
    </location>
</feature>
<organism evidence="2 3">
    <name type="scientific">Peloplasma aerotolerans</name>
    <dbReference type="NCBI Taxonomy" id="3044389"/>
    <lineage>
        <taxon>Bacteria</taxon>
        <taxon>Bacillati</taxon>
        <taxon>Mycoplasmatota</taxon>
        <taxon>Mollicutes</taxon>
        <taxon>Acholeplasmatales</taxon>
        <taxon>Acholeplasmataceae</taxon>
        <taxon>Peloplasma</taxon>
    </lineage>
</organism>
<dbReference type="AlphaFoldDB" id="A0AAW6U7B6"/>
<accession>A0AAW6U7B6</accession>
<comment type="caution">
    <text evidence="2">The sequence shown here is derived from an EMBL/GenBank/DDBJ whole genome shotgun (WGS) entry which is preliminary data.</text>
</comment>
<reference evidence="2" key="1">
    <citation type="submission" date="2023-05" db="EMBL/GenBank/DDBJ databases">
        <title>Mariniplasma microaerophilum sp. nov., a novel anaerobic mollicute isolated from terrestrial mud volcano, Taman Peninsula, Russia.</title>
        <authorList>
            <person name="Khomyakova M.A."/>
            <person name="Merkel A.Y."/>
            <person name="Slobodkin A.I."/>
        </authorList>
    </citation>
    <scope>NUCLEOTIDE SEQUENCE</scope>
    <source>
        <strain evidence="2">M4Ah</strain>
    </source>
</reference>
<evidence type="ECO:0000313" key="2">
    <source>
        <dbReference type="EMBL" id="MDI6451976.1"/>
    </source>
</evidence>
<dbReference type="Proteomes" id="UP001431532">
    <property type="component" value="Unassembled WGS sequence"/>
</dbReference>
<protein>
    <recommendedName>
        <fullName evidence="4">DUF304 domain-containing protein</fullName>
    </recommendedName>
</protein>
<evidence type="ECO:0008006" key="4">
    <source>
        <dbReference type="Google" id="ProtNLM"/>
    </source>
</evidence>
<keyword evidence="1" id="KW-0472">Membrane</keyword>
<keyword evidence="3" id="KW-1185">Reference proteome</keyword>
<dbReference type="RefSeq" id="WP_282838356.1">
    <property type="nucleotide sequence ID" value="NZ_JASCXW010000001.1"/>
</dbReference>
<evidence type="ECO:0000256" key="1">
    <source>
        <dbReference type="SAM" id="Phobius"/>
    </source>
</evidence>
<evidence type="ECO:0000313" key="3">
    <source>
        <dbReference type="Proteomes" id="UP001431532"/>
    </source>
</evidence>
<sequence length="226" mass="25946">MTKEDYAHKIKQIYKSRPEYKRLELIKIALWIISLASLVVVLLMFPNAILPYGLVVILPVIGGVVIHLSQLTQMNLYTRRVISPNHLIPLNTLMLNYMLFDSKTYRFQIIKSGIPTPPYQLDHLLNIHFSDEHKLEISARQISMPSALGSRSSAIKMGRYTIDESVKKKYLKRSYYEVKFKIETEKSDIALEGTKFGIEQLKQVIQQLQGQDLVKSNLITGSIDHS</sequence>
<name>A0AAW6U7B6_9MOLU</name>
<keyword evidence="1" id="KW-0812">Transmembrane</keyword>
<feature type="transmembrane region" description="Helical" evidence="1">
    <location>
        <begin position="49"/>
        <end position="69"/>
    </location>
</feature>
<dbReference type="EMBL" id="JASCXW010000001">
    <property type="protein sequence ID" value="MDI6451976.1"/>
    <property type="molecule type" value="Genomic_DNA"/>
</dbReference>
<keyword evidence="1" id="KW-1133">Transmembrane helix</keyword>
<proteinExistence type="predicted"/>
<gene>
    <name evidence="2" type="ORF">QJ521_00235</name>
</gene>